<dbReference type="PANTHER" id="PTHR38011:SF11">
    <property type="entry name" value="2,5-DIAMINO-6-RIBOSYLAMINO-4(3H)-PYRIMIDINONE 5'-PHOSPHATE REDUCTASE"/>
    <property type="match status" value="1"/>
</dbReference>
<dbReference type="PANTHER" id="PTHR38011">
    <property type="entry name" value="DIHYDROFOLATE REDUCTASE FAMILY PROTEIN (AFU_ORTHOLOGUE AFUA_8G06820)"/>
    <property type="match status" value="1"/>
</dbReference>
<dbReference type="EMBL" id="BAABFB010000075">
    <property type="protein sequence ID" value="GAA4490708.1"/>
    <property type="molecule type" value="Genomic_DNA"/>
</dbReference>
<keyword evidence="3" id="KW-1185">Reference proteome</keyword>
<gene>
    <name evidence="2" type="ORF">GCM10023094_54490</name>
</gene>
<protein>
    <submittedName>
        <fullName evidence="2">Dihydrofolate reductase family protein</fullName>
    </submittedName>
</protein>
<proteinExistence type="predicted"/>
<dbReference type="Gene3D" id="3.40.430.10">
    <property type="entry name" value="Dihydrofolate Reductase, subunit A"/>
    <property type="match status" value="1"/>
</dbReference>
<evidence type="ECO:0000313" key="3">
    <source>
        <dbReference type="Proteomes" id="UP001501183"/>
    </source>
</evidence>
<evidence type="ECO:0000313" key="2">
    <source>
        <dbReference type="EMBL" id="GAA4490708.1"/>
    </source>
</evidence>
<dbReference type="InterPro" id="IPR050765">
    <property type="entry name" value="Riboflavin_Biosynth_HTPR"/>
</dbReference>
<organism evidence="2 3">
    <name type="scientific">Rhodococcus olei</name>
    <dbReference type="NCBI Taxonomy" id="2161675"/>
    <lineage>
        <taxon>Bacteria</taxon>
        <taxon>Bacillati</taxon>
        <taxon>Actinomycetota</taxon>
        <taxon>Actinomycetes</taxon>
        <taxon>Mycobacteriales</taxon>
        <taxon>Nocardiaceae</taxon>
        <taxon>Rhodococcus</taxon>
    </lineage>
</organism>
<reference evidence="3" key="1">
    <citation type="journal article" date="2019" name="Int. J. Syst. Evol. Microbiol.">
        <title>The Global Catalogue of Microorganisms (GCM) 10K type strain sequencing project: providing services to taxonomists for standard genome sequencing and annotation.</title>
        <authorList>
            <consortium name="The Broad Institute Genomics Platform"/>
            <consortium name="The Broad Institute Genome Sequencing Center for Infectious Disease"/>
            <person name="Wu L."/>
            <person name="Ma J."/>
        </authorList>
    </citation>
    <scope>NUCLEOTIDE SEQUENCE [LARGE SCALE GENOMIC DNA]</scope>
    <source>
        <strain evidence="3">JCM 32206</strain>
    </source>
</reference>
<dbReference type="Pfam" id="PF01872">
    <property type="entry name" value="RibD_C"/>
    <property type="match status" value="1"/>
</dbReference>
<accession>A0ABP8PQI8</accession>
<sequence>MESRMRKLVYYVGVSLDGYIAGPDGEWDFYPVGDDLMAYMNTQFPEVVPAHVRAAIGLEADPVRYDTLIMGRGTYEPALDLGIASPYSPLRQYVVSTTLGAVDHPDVEVVSEDPVALVRRLKAEDGRDIYLAGGGRLAAALLPEIDEMILKLYPVVAGAGVPVFAGGFRPTLFTLTGSRTFTGGTMVLNYDRA</sequence>
<name>A0ABP8PQI8_9NOCA</name>
<dbReference type="Proteomes" id="UP001501183">
    <property type="component" value="Unassembled WGS sequence"/>
</dbReference>
<dbReference type="SUPFAM" id="SSF53597">
    <property type="entry name" value="Dihydrofolate reductase-like"/>
    <property type="match status" value="1"/>
</dbReference>
<dbReference type="InterPro" id="IPR002734">
    <property type="entry name" value="RibDG_C"/>
</dbReference>
<dbReference type="InterPro" id="IPR024072">
    <property type="entry name" value="DHFR-like_dom_sf"/>
</dbReference>
<comment type="caution">
    <text evidence="2">The sequence shown here is derived from an EMBL/GenBank/DDBJ whole genome shotgun (WGS) entry which is preliminary data.</text>
</comment>
<feature type="domain" description="Bacterial bifunctional deaminase-reductase C-terminal" evidence="1">
    <location>
        <begin position="7"/>
        <end position="186"/>
    </location>
</feature>
<evidence type="ECO:0000259" key="1">
    <source>
        <dbReference type="Pfam" id="PF01872"/>
    </source>
</evidence>